<proteinExistence type="predicted"/>
<accession>A0ABY6EJ77</accession>
<sequence length="61" mass="6554">MRTTRTRAQTRLCAAEVLHAYCHFLTGGGDLGPGGRQIGARWHGHLDAALSSIGRVLVALR</sequence>
<organism evidence="1 2">
    <name type="scientific">Streptomyces cynarae</name>
    <dbReference type="NCBI Taxonomy" id="2981134"/>
    <lineage>
        <taxon>Bacteria</taxon>
        <taxon>Bacillati</taxon>
        <taxon>Actinomycetota</taxon>
        <taxon>Actinomycetes</taxon>
        <taxon>Kitasatosporales</taxon>
        <taxon>Streptomycetaceae</taxon>
        <taxon>Streptomyces</taxon>
    </lineage>
</organism>
<protein>
    <submittedName>
        <fullName evidence="1">Uncharacterized protein</fullName>
    </submittedName>
</protein>
<gene>
    <name evidence="1" type="ORF">N8I84_40570</name>
</gene>
<reference evidence="1" key="1">
    <citation type="submission" date="2022-10" db="EMBL/GenBank/DDBJ databases">
        <authorList>
            <person name="Mo P."/>
        </authorList>
    </citation>
    <scope>NUCLEOTIDE SEQUENCE</scope>
    <source>
        <strain evidence="1">HUAS 13-4</strain>
    </source>
</reference>
<keyword evidence="2" id="KW-1185">Reference proteome</keyword>
<evidence type="ECO:0000313" key="1">
    <source>
        <dbReference type="EMBL" id="UXY24268.1"/>
    </source>
</evidence>
<dbReference type="Proteomes" id="UP001061298">
    <property type="component" value="Chromosome"/>
</dbReference>
<name>A0ABY6EJ77_9ACTN</name>
<dbReference type="RefSeq" id="WP_263234522.1">
    <property type="nucleotide sequence ID" value="NZ_CP106793.1"/>
</dbReference>
<dbReference type="EMBL" id="CP106793">
    <property type="protein sequence ID" value="UXY24268.1"/>
    <property type="molecule type" value="Genomic_DNA"/>
</dbReference>
<evidence type="ECO:0000313" key="2">
    <source>
        <dbReference type="Proteomes" id="UP001061298"/>
    </source>
</evidence>